<gene>
    <name evidence="7" type="ORF">VNE69_01186</name>
</gene>
<dbReference type="KEGG" id="vnx:VNE69_01186"/>
<dbReference type="Proteomes" id="UP001334084">
    <property type="component" value="Chromosome 1"/>
</dbReference>
<keyword evidence="6" id="KW-1133">Transmembrane helix</keyword>
<organism evidence="7 8">
    <name type="scientific">Vairimorpha necatrix</name>
    <dbReference type="NCBI Taxonomy" id="6039"/>
    <lineage>
        <taxon>Eukaryota</taxon>
        <taxon>Fungi</taxon>
        <taxon>Fungi incertae sedis</taxon>
        <taxon>Microsporidia</taxon>
        <taxon>Nosematidae</taxon>
        <taxon>Vairimorpha</taxon>
    </lineage>
</organism>
<accession>A0AAX4J8D8</accession>
<keyword evidence="4 6" id="KW-0472">Membrane</keyword>
<dbReference type="AlphaFoldDB" id="A0AAX4J8D8"/>
<protein>
    <submittedName>
        <fullName evidence="7">Choline/ethanolaminephosphotransferase</fullName>
    </submittedName>
</protein>
<comment type="subcellular location">
    <subcellularLocation>
        <location evidence="1">Membrane</location>
    </subcellularLocation>
</comment>
<evidence type="ECO:0000256" key="3">
    <source>
        <dbReference type="ARBA" id="ARBA00022679"/>
    </source>
</evidence>
<evidence type="ECO:0000256" key="6">
    <source>
        <dbReference type="SAM" id="Phobius"/>
    </source>
</evidence>
<dbReference type="InterPro" id="IPR014472">
    <property type="entry name" value="CHOPT"/>
</dbReference>
<dbReference type="InterPro" id="IPR000462">
    <property type="entry name" value="CDP-OH_P_trans"/>
</dbReference>
<dbReference type="PIRSF" id="PIRSF015665">
    <property type="entry name" value="CHOPT"/>
    <property type="match status" value="1"/>
</dbReference>
<feature type="transmembrane region" description="Helical" evidence="6">
    <location>
        <begin position="183"/>
        <end position="204"/>
    </location>
</feature>
<reference evidence="7" key="1">
    <citation type="journal article" date="2024" name="BMC Genomics">
        <title>Functional annotation of a divergent genome using sequence and structure-based similarity.</title>
        <authorList>
            <person name="Svedberg D."/>
            <person name="Winiger R.R."/>
            <person name="Berg A."/>
            <person name="Sharma H."/>
            <person name="Tellgren-Roth C."/>
            <person name="Debrunner-Vossbrinck B.A."/>
            <person name="Vossbrinck C.R."/>
            <person name="Barandun J."/>
        </authorList>
    </citation>
    <scope>NUCLEOTIDE SEQUENCE</scope>
    <source>
        <strain evidence="7">Illinois isolate</strain>
    </source>
</reference>
<dbReference type="PANTHER" id="PTHR10414:SF37">
    <property type="entry name" value="BB IN A BOXCAR, ISOFORM C"/>
    <property type="match status" value="1"/>
</dbReference>
<feature type="transmembrane region" description="Helical" evidence="6">
    <location>
        <begin position="258"/>
        <end position="277"/>
    </location>
</feature>
<feature type="transmembrane region" description="Helical" evidence="6">
    <location>
        <begin position="336"/>
        <end position="353"/>
    </location>
</feature>
<evidence type="ECO:0000313" key="8">
    <source>
        <dbReference type="Proteomes" id="UP001334084"/>
    </source>
</evidence>
<evidence type="ECO:0000256" key="5">
    <source>
        <dbReference type="RuleBase" id="RU003750"/>
    </source>
</evidence>
<proteinExistence type="inferred from homology"/>
<feature type="transmembrane region" description="Helical" evidence="6">
    <location>
        <begin position="312"/>
        <end position="329"/>
    </location>
</feature>
<dbReference type="InterPro" id="IPR048254">
    <property type="entry name" value="CDP_ALCOHOL_P_TRANSF_CS"/>
</dbReference>
<evidence type="ECO:0000313" key="7">
    <source>
        <dbReference type="EMBL" id="WUR02247.1"/>
    </source>
</evidence>
<dbReference type="PANTHER" id="PTHR10414">
    <property type="entry name" value="ETHANOLAMINEPHOSPHOTRANSFERASE"/>
    <property type="match status" value="1"/>
</dbReference>
<dbReference type="RefSeq" id="XP_065328392.1">
    <property type="nucleotide sequence ID" value="XM_065472320.1"/>
</dbReference>
<keyword evidence="6" id="KW-0812">Transmembrane</keyword>
<dbReference type="PROSITE" id="PS00379">
    <property type="entry name" value="CDP_ALCOHOL_P_TRANSF"/>
    <property type="match status" value="1"/>
</dbReference>
<feature type="transmembrane region" description="Helical" evidence="6">
    <location>
        <begin position="216"/>
        <end position="238"/>
    </location>
</feature>
<feature type="transmembrane region" description="Helical" evidence="6">
    <location>
        <begin position="57"/>
        <end position="75"/>
    </location>
</feature>
<evidence type="ECO:0000256" key="4">
    <source>
        <dbReference type="ARBA" id="ARBA00023136"/>
    </source>
</evidence>
<dbReference type="Gene3D" id="1.20.120.1760">
    <property type="match status" value="1"/>
</dbReference>
<evidence type="ECO:0000256" key="2">
    <source>
        <dbReference type="ARBA" id="ARBA00010441"/>
    </source>
</evidence>
<dbReference type="EMBL" id="CP142726">
    <property type="protein sequence ID" value="WUR02247.1"/>
    <property type="molecule type" value="Genomic_DNA"/>
</dbReference>
<dbReference type="GeneID" id="90540050"/>
<sequence>MFSLFTDKLTLKEKHKLKTHQYKSVDKSILSACFFKRYTSTILNYTPECISPNMLTLFGYSIMLANFLFVIYFDLELKNKEDWLALLSATSLIFYFTMDNLDGAQARKLKEMSPMGQLFDHGVDSCAVFFCMISMISSLKLGLTQTSLMMMLAVMFGFYFAGLEEKFAGFFEFGQISGPTEGILFMVVLHLMSAYCNNTLKYTVDRITFYPELTRLITFISISPLFIISLSVFLFNYIVSFIKSLKCAKWKNWKEVMLSYFSIGFLIIPLYQIHYVFPLRPDLKIINFMIFAQIFSLKYIEEVYFNIIGRTPSYVNITYILYYLASIVVTKTKFEIDNYVLVSLLLFSTIYYLNSVSNLIMACKTALRINVFCLNQKKIK</sequence>
<dbReference type="GO" id="GO:0016780">
    <property type="term" value="F:phosphotransferase activity, for other substituted phosphate groups"/>
    <property type="evidence" value="ECO:0007669"/>
    <property type="project" value="InterPro"/>
</dbReference>
<name>A0AAX4J8D8_9MICR</name>
<dbReference type="Pfam" id="PF01066">
    <property type="entry name" value="CDP-OH_P_transf"/>
    <property type="match status" value="1"/>
</dbReference>
<feature type="transmembrane region" description="Helical" evidence="6">
    <location>
        <begin position="146"/>
        <end position="163"/>
    </location>
</feature>
<dbReference type="GO" id="GO:0016020">
    <property type="term" value="C:membrane"/>
    <property type="evidence" value="ECO:0007669"/>
    <property type="project" value="UniProtKB-SubCell"/>
</dbReference>
<comment type="similarity">
    <text evidence="2 5">Belongs to the CDP-alcohol phosphatidyltransferase class-I family.</text>
</comment>
<dbReference type="InterPro" id="IPR043130">
    <property type="entry name" value="CDP-OH_PTrfase_TM_dom"/>
</dbReference>
<dbReference type="GO" id="GO:0008654">
    <property type="term" value="P:phospholipid biosynthetic process"/>
    <property type="evidence" value="ECO:0007669"/>
    <property type="project" value="InterPro"/>
</dbReference>
<keyword evidence="8" id="KW-1185">Reference proteome</keyword>
<keyword evidence="3 5" id="KW-0808">Transferase</keyword>
<evidence type="ECO:0000256" key="1">
    <source>
        <dbReference type="ARBA" id="ARBA00004370"/>
    </source>
</evidence>